<dbReference type="Gene3D" id="1.10.20.10">
    <property type="entry name" value="Histone, subunit A"/>
    <property type="match status" value="1"/>
</dbReference>
<keyword evidence="7" id="KW-0175">Coiled coil</keyword>
<keyword evidence="8" id="KW-0812">Transmembrane</keyword>
<accession>A0A9N9P332</accession>
<dbReference type="CDD" id="cd07978">
    <property type="entry name" value="HFD_TAF13"/>
    <property type="match status" value="1"/>
</dbReference>
<keyword evidence="3" id="KW-0804">Transcription</keyword>
<name>A0A9N9P332_9GLOM</name>
<comment type="subcellular location">
    <subcellularLocation>
        <location evidence="1">Nucleus</location>
    </subcellularLocation>
</comment>
<evidence type="ECO:0000256" key="3">
    <source>
        <dbReference type="ARBA" id="ARBA00023163"/>
    </source>
</evidence>
<organism evidence="9 10">
    <name type="scientific">Dentiscutata erythropus</name>
    <dbReference type="NCBI Taxonomy" id="1348616"/>
    <lineage>
        <taxon>Eukaryota</taxon>
        <taxon>Fungi</taxon>
        <taxon>Fungi incertae sedis</taxon>
        <taxon>Mucoromycota</taxon>
        <taxon>Glomeromycotina</taxon>
        <taxon>Glomeromycetes</taxon>
        <taxon>Diversisporales</taxon>
        <taxon>Gigasporaceae</taxon>
        <taxon>Dentiscutata</taxon>
    </lineage>
</organism>
<proteinExistence type="inferred from homology"/>
<keyword evidence="4" id="KW-0539">Nucleus</keyword>
<reference evidence="9" key="1">
    <citation type="submission" date="2021-06" db="EMBL/GenBank/DDBJ databases">
        <authorList>
            <person name="Kallberg Y."/>
            <person name="Tangrot J."/>
            <person name="Rosling A."/>
        </authorList>
    </citation>
    <scope>NUCLEOTIDE SEQUENCE</scope>
    <source>
        <strain evidence="9">MA453B</strain>
    </source>
</reference>
<protein>
    <recommendedName>
        <fullName evidence="6">Transcription initiation factor TFIID subunit 13</fullName>
    </recommendedName>
</protein>
<feature type="transmembrane region" description="Helical" evidence="8">
    <location>
        <begin position="195"/>
        <end position="212"/>
    </location>
</feature>
<dbReference type="InterPro" id="IPR009072">
    <property type="entry name" value="Histone-fold"/>
</dbReference>
<dbReference type="Proteomes" id="UP000789405">
    <property type="component" value="Unassembled WGS sequence"/>
</dbReference>
<dbReference type="GO" id="GO:0051123">
    <property type="term" value="P:RNA polymerase II preinitiation complex assembly"/>
    <property type="evidence" value="ECO:0007669"/>
    <property type="project" value="TreeGrafter"/>
</dbReference>
<gene>
    <name evidence="9" type="ORF">DERYTH_LOCUS19530</name>
</gene>
<feature type="coiled-coil region" evidence="7">
    <location>
        <begin position="77"/>
        <end position="107"/>
    </location>
</feature>
<dbReference type="SUPFAM" id="SSF47113">
    <property type="entry name" value="Histone-fold"/>
    <property type="match status" value="1"/>
</dbReference>
<evidence type="ECO:0000256" key="4">
    <source>
        <dbReference type="ARBA" id="ARBA00023242"/>
    </source>
</evidence>
<dbReference type="Pfam" id="PF02269">
    <property type="entry name" value="TFIID-18kDa"/>
    <property type="match status" value="1"/>
</dbReference>
<evidence type="ECO:0000256" key="5">
    <source>
        <dbReference type="ARBA" id="ARBA00038392"/>
    </source>
</evidence>
<dbReference type="PANTHER" id="PTHR11380:SF5">
    <property type="entry name" value="TRANSCRIPTION INITIATION FACTOR TFIID SUBUNIT 13"/>
    <property type="match status" value="1"/>
</dbReference>
<evidence type="ECO:0000256" key="8">
    <source>
        <dbReference type="SAM" id="Phobius"/>
    </source>
</evidence>
<evidence type="ECO:0000256" key="1">
    <source>
        <dbReference type="ARBA" id="ARBA00004123"/>
    </source>
</evidence>
<evidence type="ECO:0000313" key="10">
    <source>
        <dbReference type="Proteomes" id="UP000789405"/>
    </source>
</evidence>
<sequence length="324" mass="37473">MNNLYKHALKQEQVLRQDLAKFENGEDVSVGIQGQISVGLTSLKRTIDDYDGLAKREIILVKQEKALVNVCKLRDDYNELKSQFDRLKQREANKMAQNSRAELLERRHNTSTPEYPFQHGSSREQHALREHDFLNETDSKLDEFIAHGREVLYNMYDQNNTLKSAQRKMLDAANTLGLSRNVIQYIERRSTQDKWIFLGGVILTLFSMWAIQKMDPIKSRGRPPKAGSKGAFTKDIRLLMYGFGDEANPAADSINVMEELVTDYITEMCHKASDVAKDRKVTVDDFKFILRNDSKKLARVEELLHMEQEIKKARQNFDVKDIDE</sequence>
<keyword evidence="2" id="KW-0805">Transcription regulation</keyword>
<dbReference type="PANTHER" id="PTHR11380">
    <property type="entry name" value="TRANSCRIPTION INITIATION FACTOR TFIID/SUPT3-RELATED"/>
    <property type="match status" value="1"/>
</dbReference>
<evidence type="ECO:0000256" key="7">
    <source>
        <dbReference type="SAM" id="Coils"/>
    </source>
</evidence>
<evidence type="ECO:0000256" key="2">
    <source>
        <dbReference type="ARBA" id="ARBA00023015"/>
    </source>
</evidence>
<keyword evidence="10" id="KW-1185">Reference proteome</keyword>
<dbReference type="InterPro" id="IPR003195">
    <property type="entry name" value="TFIID_TAF13"/>
</dbReference>
<dbReference type="Pfam" id="PF12352">
    <property type="entry name" value="V-SNARE_C"/>
    <property type="match status" value="1"/>
</dbReference>
<keyword evidence="8" id="KW-1133">Transmembrane helix</keyword>
<dbReference type="EMBL" id="CAJVPY010021555">
    <property type="protein sequence ID" value="CAG8779978.1"/>
    <property type="molecule type" value="Genomic_DNA"/>
</dbReference>
<dbReference type="GO" id="GO:0005669">
    <property type="term" value="C:transcription factor TFIID complex"/>
    <property type="evidence" value="ECO:0007669"/>
    <property type="project" value="TreeGrafter"/>
</dbReference>
<dbReference type="OrthoDB" id="158360at2759"/>
<keyword evidence="8" id="KW-0472">Membrane</keyword>
<evidence type="ECO:0000256" key="6">
    <source>
        <dbReference type="ARBA" id="ARBA00040136"/>
    </source>
</evidence>
<dbReference type="GO" id="GO:0046982">
    <property type="term" value="F:protein heterodimerization activity"/>
    <property type="evidence" value="ECO:0007669"/>
    <property type="project" value="InterPro"/>
</dbReference>
<evidence type="ECO:0000313" key="9">
    <source>
        <dbReference type="EMBL" id="CAG8779978.1"/>
    </source>
</evidence>
<dbReference type="CDD" id="cd15863">
    <property type="entry name" value="SNARE_GS27"/>
    <property type="match status" value="1"/>
</dbReference>
<comment type="similarity">
    <text evidence="5">Belongs to the TAF13 family.</text>
</comment>
<dbReference type="AlphaFoldDB" id="A0A9N9P332"/>
<comment type="caution">
    <text evidence="9">The sequence shown here is derived from an EMBL/GenBank/DDBJ whole genome shotgun (WGS) entry which is preliminary data.</text>
</comment>